<keyword evidence="7" id="KW-1185">Reference proteome</keyword>
<evidence type="ECO:0000313" key="6">
    <source>
        <dbReference type="EMBL" id="ROR40334.1"/>
    </source>
</evidence>
<evidence type="ECO:0000256" key="1">
    <source>
        <dbReference type="ARBA" id="ARBA00008348"/>
    </source>
</evidence>
<evidence type="ECO:0000259" key="5">
    <source>
        <dbReference type="Pfam" id="PF00849"/>
    </source>
</evidence>
<comment type="caution">
    <text evidence="6">The sequence shown here is derived from an EMBL/GenBank/DDBJ whole genome shotgun (WGS) entry which is preliminary data.</text>
</comment>
<organism evidence="6 7">
    <name type="scientific">Diaphorobacter nitroreducens</name>
    <dbReference type="NCBI Taxonomy" id="164759"/>
    <lineage>
        <taxon>Bacteria</taxon>
        <taxon>Pseudomonadati</taxon>
        <taxon>Pseudomonadota</taxon>
        <taxon>Betaproteobacteria</taxon>
        <taxon>Burkholderiales</taxon>
        <taxon>Comamonadaceae</taxon>
        <taxon>Diaphorobacter</taxon>
    </lineage>
</organism>
<dbReference type="GO" id="GO:0006364">
    <property type="term" value="P:rRNA processing"/>
    <property type="evidence" value="ECO:0007669"/>
    <property type="project" value="UniProtKB-ARBA"/>
</dbReference>
<dbReference type="InterPro" id="IPR006145">
    <property type="entry name" value="PsdUridine_synth_RsuA/RluA"/>
</dbReference>
<evidence type="ECO:0000256" key="2">
    <source>
        <dbReference type="ARBA" id="ARBA00023235"/>
    </source>
</evidence>
<dbReference type="InterPro" id="IPR042092">
    <property type="entry name" value="PsdUridine_s_RsuA/RluB/E/F_cat"/>
</dbReference>
<evidence type="ECO:0000256" key="3">
    <source>
        <dbReference type="RuleBase" id="RU003887"/>
    </source>
</evidence>
<dbReference type="InterPro" id="IPR020094">
    <property type="entry name" value="TruA/RsuA/RluB/E/F_N"/>
</dbReference>
<dbReference type="InterPro" id="IPR018496">
    <property type="entry name" value="PsdUridine_synth_RsuA/RluB_CS"/>
</dbReference>
<sequence>MSTPPAPRPRLALRRPAAAPAPVPQRAARLLRFNKPYGVLSQFTPEGRWRGLQDFIDVPGVYVAGRLDADSEGLLLLTDDGALQARISDPRHKMEKTYWVQVEGIPDEAALQALRQGVQLGDGPTLPARVRRLEPPPALWERDPPIRVRQNIPDCWIELIIREGRNRQVRRMTAAVGHPTLRLVRAAIGPYALDGLEPGCWQPASPPSPVPHHRKK</sequence>
<comment type="similarity">
    <text evidence="1 3">Belongs to the pseudouridine synthase RsuA family.</text>
</comment>
<protein>
    <recommendedName>
        <fullName evidence="3">Pseudouridine synthase</fullName>
        <ecNumber evidence="3">5.4.99.-</ecNumber>
    </recommendedName>
</protein>
<evidence type="ECO:0000313" key="7">
    <source>
        <dbReference type="Proteomes" id="UP000271868"/>
    </source>
</evidence>
<dbReference type="GO" id="GO:0003723">
    <property type="term" value="F:RNA binding"/>
    <property type="evidence" value="ECO:0007669"/>
    <property type="project" value="InterPro"/>
</dbReference>
<dbReference type="NCBIfam" id="TIGR00093">
    <property type="entry name" value="pseudouridine synthase"/>
    <property type="match status" value="1"/>
</dbReference>
<dbReference type="PANTHER" id="PTHR47683:SF2">
    <property type="entry name" value="RNA-BINDING S4 DOMAIN-CONTAINING PROTEIN"/>
    <property type="match status" value="1"/>
</dbReference>
<keyword evidence="2 3" id="KW-0413">Isomerase</keyword>
<dbReference type="Proteomes" id="UP000271868">
    <property type="component" value="Unassembled WGS sequence"/>
</dbReference>
<dbReference type="PANTHER" id="PTHR47683">
    <property type="entry name" value="PSEUDOURIDINE SYNTHASE FAMILY PROTEIN-RELATED"/>
    <property type="match status" value="1"/>
</dbReference>
<dbReference type="Pfam" id="PF00849">
    <property type="entry name" value="PseudoU_synth_2"/>
    <property type="match status" value="1"/>
</dbReference>
<dbReference type="AlphaFoldDB" id="A0AAX1WRA2"/>
<dbReference type="PROSITE" id="PS01149">
    <property type="entry name" value="PSI_RSU"/>
    <property type="match status" value="1"/>
</dbReference>
<dbReference type="EMBL" id="RJVL01000007">
    <property type="protein sequence ID" value="ROR40334.1"/>
    <property type="molecule type" value="Genomic_DNA"/>
</dbReference>
<dbReference type="Gene3D" id="3.30.70.580">
    <property type="entry name" value="Pseudouridine synthase I, catalytic domain, N-terminal subdomain"/>
    <property type="match status" value="1"/>
</dbReference>
<dbReference type="EC" id="5.4.99.-" evidence="3"/>
<dbReference type="GO" id="GO:0140098">
    <property type="term" value="F:catalytic activity, acting on RNA"/>
    <property type="evidence" value="ECO:0007669"/>
    <property type="project" value="UniProtKB-ARBA"/>
</dbReference>
<feature type="region of interest" description="Disordered" evidence="4">
    <location>
        <begin position="1"/>
        <end position="20"/>
    </location>
</feature>
<dbReference type="SUPFAM" id="SSF55120">
    <property type="entry name" value="Pseudouridine synthase"/>
    <property type="match status" value="1"/>
</dbReference>
<dbReference type="InterPro" id="IPR050343">
    <property type="entry name" value="RsuA_PseudoU_synthase"/>
</dbReference>
<dbReference type="InterPro" id="IPR000748">
    <property type="entry name" value="PsdUridine_synth_RsuA/RluB/E/F"/>
</dbReference>
<dbReference type="InterPro" id="IPR020103">
    <property type="entry name" value="PsdUridine_synth_cat_dom_sf"/>
</dbReference>
<dbReference type="Gene3D" id="3.30.70.1560">
    <property type="entry name" value="Alpha-L RNA-binding motif"/>
    <property type="match status" value="1"/>
</dbReference>
<gene>
    <name evidence="6" type="ORF">EDC60_2855</name>
</gene>
<evidence type="ECO:0000256" key="4">
    <source>
        <dbReference type="SAM" id="MobiDB-lite"/>
    </source>
</evidence>
<dbReference type="GO" id="GO:0009982">
    <property type="term" value="F:pseudouridine synthase activity"/>
    <property type="evidence" value="ECO:0007669"/>
    <property type="project" value="InterPro"/>
</dbReference>
<name>A0AAX1WRA2_9BURK</name>
<proteinExistence type="inferred from homology"/>
<feature type="domain" description="Pseudouridine synthase RsuA/RluA-like" evidence="5">
    <location>
        <begin position="31"/>
        <end position="175"/>
    </location>
</feature>
<reference evidence="6 7" key="1">
    <citation type="submission" date="2018-11" db="EMBL/GenBank/DDBJ databases">
        <title>Genomic Encyclopedia of Type Strains, Phase IV (KMG-IV): sequencing the most valuable type-strain genomes for metagenomic binning, comparative biology and taxonomic classification.</title>
        <authorList>
            <person name="Goeker M."/>
        </authorList>
    </citation>
    <scope>NUCLEOTIDE SEQUENCE [LARGE SCALE GENOMIC DNA]</scope>
    <source>
        <strain evidence="6 7">DSM 15985</strain>
    </source>
</reference>
<dbReference type="GO" id="GO:0001522">
    <property type="term" value="P:pseudouridine synthesis"/>
    <property type="evidence" value="ECO:0007669"/>
    <property type="project" value="InterPro"/>
</dbReference>
<accession>A0AAX1WRA2</accession>
<dbReference type="RefSeq" id="WP_123676486.1">
    <property type="nucleotide sequence ID" value="NZ_RJVL01000007.1"/>
</dbReference>